<dbReference type="AlphaFoldDB" id="A0AAE1MYM4"/>
<accession>A0AAE1MYM4</accession>
<sequence length="228" mass="26206">MMGDTEFQFDKEARDPFEAEETLSFSDLPITGDSAQSDYSYSKDGDNDDDLFEFISEDFSASTMDRDIIFCGKVISIESSKDAKQSNTNRSDDDRSDVLLPWILNKQTSKSTISGDSARRKVRELKDSKDHYSRGRLSLMRSANKSRWYLFMFRMPSIRLPAEMELRDIRNKQRRRNVPTAAVKLPVPAGEEEMVSKSIKGRRIRWFGKMIRSLGWGRGNTVNKQTTS</sequence>
<name>A0AAE1MYM4_9FABA</name>
<reference evidence="2" key="1">
    <citation type="submission" date="2023-10" db="EMBL/GenBank/DDBJ databases">
        <title>Chromosome-level genome of the transformable northern wattle, Acacia crassicarpa.</title>
        <authorList>
            <person name="Massaro I."/>
            <person name="Sinha N.R."/>
            <person name="Poethig S."/>
            <person name="Leichty A.R."/>
        </authorList>
    </citation>
    <scope>NUCLEOTIDE SEQUENCE</scope>
    <source>
        <strain evidence="2">Acra3RX</strain>
        <tissue evidence="2">Leaf</tissue>
    </source>
</reference>
<organism evidence="2 3">
    <name type="scientific">Acacia crassicarpa</name>
    <name type="common">northern wattle</name>
    <dbReference type="NCBI Taxonomy" id="499986"/>
    <lineage>
        <taxon>Eukaryota</taxon>
        <taxon>Viridiplantae</taxon>
        <taxon>Streptophyta</taxon>
        <taxon>Embryophyta</taxon>
        <taxon>Tracheophyta</taxon>
        <taxon>Spermatophyta</taxon>
        <taxon>Magnoliopsida</taxon>
        <taxon>eudicotyledons</taxon>
        <taxon>Gunneridae</taxon>
        <taxon>Pentapetalae</taxon>
        <taxon>rosids</taxon>
        <taxon>fabids</taxon>
        <taxon>Fabales</taxon>
        <taxon>Fabaceae</taxon>
        <taxon>Caesalpinioideae</taxon>
        <taxon>mimosoid clade</taxon>
        <taxon>Acacieae</taxon>
        <taxon>Acacia</taxon>
    </lineage>
</organism>
<keyword evidence="3" id="KW-1185">Reference proteome</keyword>
<comment type="caution">
    <text evidence="2">The sequence shown here is derived from an EMBL/GenBank/DDBJ whole genome shotgun (WGS) entry which is preliminary data.</text>
</comment>
<proteinExistence type="predicted"/>
<feature type="region of interest" description="Disordered" evidence="1">
    <location>
        <begin position="1"/>
        <end position="42"/>
    </location>
</feature>
<feature type="compositionally biased region" description="Basic and acidic residues" evidence="1">
    <location>
        <begin position="8"/>
        <end position="17"/>
    </location>
</feature>
<dbReference type="Proteomes" id="UP001293593">
    <property type="component" value="Unassembled WGS sequence"/>
</dbReference>
<gene>
    <name evidence="2" type="ORF">QN277_011448</name>
</gene>
<protein>
    <submittedName>
        <fullName evidence="2">Uncharacterized protein</fullName>
    </submittedName>
</protein>
<evidence type="ECO:0000313" key="2">
    <source>
        <dbReference type="EMBL" id="KAK4279718.1"/>
    </source>
</evidence>
<dbReference type="EMBL" id="JAWXYG010000002">
    <property type="protein sequence ID" value="KAK4279718.1"/>
    <property type="molecule type" value="Genomic_DNA"/>
</dbReference>
<evidence type="ECO:0000256" key="1">
    <source>
        <dbReference type="SAM" id="MobiDB-lite"/>
    </source>
</evidence>
<dbReference type="PANTHER" id="PTHR34130">
    <property type="entry name" value="OS08G0243800 PROTEIN"/>
    <property type="match status" value="1"/>
</dbReference>
<dbReference type="PANTHER" id="PTHR34130:SF5">
    <property type="entry name" value="OS08G0243800 PROTEIN"/>
    <property type="match status" value="1"/>
</dbReference>
<evidence type="ECO:0000313" key="3">
    <source>
        <dbReference type="Proteomes" id="UP001293593"/>
    </source>
</evidence>